<organism evidence="1 2">
    <name type="scientific">Tribolium castaneum</name>
    <name type="common">Red flour beetle</name>
    <dbReference type="NCBI Taxonomy" id="7070"/>
    <lineage>
        <taxon>Eukaryota</taxon>
        <taxon>Metazoa</taxon>
        <taxon>Ecdysozoa</taxon>
        <taxon>Arthropoda</taxon>
        <taxon>Hexapoda</taxon>
        <taxon>Insecta</taxon>
        <taxon>Pterygota</taxon>
        <taxon>Neoptera</taxon>
        <taxon>Endopterygota</taxon>
        <taxon>Coleoptera</taxon>
        <taxon>Polyphaga</taxon>
        <taxon>Cucujiformia</taxon>
        <taxon>Tenebrionidae</taxon>
        <taxon>Tenebrionidae incertae sedis</taxon>
        <taxon>Tribolium</taxon>
    </lineage>
</organism>
<dbReference type="Proteomes" id="UP000007266">
    <property type="component" value="Linkage group 9"/>
</dbReference>
<reference evidence="1 2" key="2">
    <citation type="journal article" date="2010" name="Nucleic Acids Res.">
        <title>BeetleBase in 2010: revisions to provide comprehensive genomic information for Tribolium castaneum.</title>
        <authorList>
            <person name="Kim H.S."/>
            <person name="Murphy T."/>
            <person name="Xia J."/>
            <person name="Caragea D."/>
            <person name="Park Y."/>
            <person name="Beeman R.W."/>
            <person name="Lorenzen M.D."/>
            <person name="Butcher S."/>
            <person name="Manak J.R."/>
            <person name="Brown S.J."/>
        </authorList>
    </citation>
    <scope>GENOME REANNOTATION</scope>
    <source>
        <strain evidence="1 2">Georgia GA2</strain>
    </source>
</reference>
<proteinExistence type="predicted"/>
<sequence length="49" mass="5549">MEGNLMAWRRRAPPPARFDRHRRGGCYCDAMLTKDALPLHNPPPGGPHK</sequence>
<dbReference type="EMBL" id="KQ971371">
    <property type="protein sequence ID" value="KYB25465.1"/>
    <property type="molecule type" value="Genomic_DNA"/>
</dbReference>
<gene>
    <name evidence="1" type="primary">AUGUSTUS-3.0.2_34235</name>
    <name evidence="1" type="ORF">TcasGA2_TC034235</name>
</gene>
<dbReference type="InParanoid" id="A0A139WC89"/>
<evidence type="ECO:0000313" key="2">
    <source>
        <dbReference type="Proteomes" id="UP000007266"/>
    </source>
</evidence>
<name>A0A139WC89_TRICA</name>
<dbReference type="AlphaFoldDB" id="A0A139WC89"/>
<evidence type="ECO:0000313" key="1">
    <source>
        <dbReference type="EMBL" id="KYB25465.1"/>
    </source>
</evidence>
<keyword evidence="2" id="KW-1185">Reference proteome</keyword>
<reference evidence="1 2" key="1">
    <citation type="journal article" date="2008" name="Nature">
        <title>The genome of the model beetle and pest Tribolium castaneum.</title>
        <authorList>
            <consortium name="Tribolium Genome Sequencing Consortium"/>
            <person name="Richards S."/>
            <person name="Gibbs R.A."/>
            <person name="Weinstock G.M."/>
            <person name="Brown S.J."/>
            <person name="Denell R."/>
            <person name="Beeman R.W."/>
            <person name="Gibbs R."/>
            <person name="Beeman R.W."/>
            <person name="Brown S.J."/>
            <person name="Bucher G."/>
            <person name="Friedrich M."/>
            <person name="Grimmelikhuijzen C.J."/>
            <person name="Klingler M."/>
            <person name="Lorenzen M."/>
            <person name="Richards S."/>
            <person name="Roth S."/>
            <person name="Schroder R."/>
            <person name="Tautz D."/>
            <person name="Zdobnov E.M."/>
            <person name="Muzny D."/>
            <person name="Gibbs R.A."/>
            <person name="Weinstock G.M."/>
            <person name="Attaway T."/>
            <person name="Bell S."/>
            <person name="Buhay C.J."/>
            <person name="Chandrabose M.N."/>
            <person name="Chavez D."/>
            <person name="Clerk-Blankenburg K.P."/>
            <person name="Cree A."/>
            <person name="Dao M."/>
            <person name="Davis C."/>
            <person name="Chacko J."/>
            <person name="Dinh H."/>
            <person name="Dugan-Rocha S."/>
            <person name="Fowler G."/>
            <person name="Garner T.T."/>
            <person name="Garnes J."/>
            <person name="Gnirke A."/>
            <person name="Hawes A."/>
            <person name="Hernandez J."/>
            <person name="Hines S."/>
            <person name="Holder M."/>
            <person name="Hume J."/>
            <person name="Jhangiani S.N."/>
            <person name="Joshi V."/>
            <person name="Khan Z.M."/>
            <person name="Jackson L."/>
            <person name="Kovar C."/>
            <person name="Kowis A."/>
            <person name="Lee S."/>
            <person name="Lewis L.R."/>
            <person name="Margolis J."/>
            <person name="Morgan M."/>
            <person name="Nazareth L.V."/>
            <person name="Nguyen N."/>
            <person name="Okwuonu G."/>
            <person name="Parker D."/>
            <person name="Richards S."/>
            <person name="Ruiz S.J."/>
            <person name="Santibanez J."/>
            <person name="Savard J."/>
            <person name="Scherer S.E."/>
            <person name="Schneider B."/>
            <person name="Sodergren E."/>
            <person name="Tautz D."/>
            <person name="Vattahil S."/>
            <person name="Villasana D."/>
            <person name="White C.S."/>
            <person name="Wright R."/>
            <person name="Park Y."/>
            <person name="Beeman R.W."/>
            <person name="Lord J."/>
            <person name="Oppert B."/>
            <person name="Lorenzen M."/>
            <person name="Brown S."/>
            <person name="Wang L."/>
            <person name="Savard J."/>
            <person name="Tautz D."/>
            <person name="Richards S."/>
            <person name="Weinstock G."/>
            <person name="Gibbs R.A."/>
            <person name="Liu Y."/>
            <person name="Worley K."/>
            <person name="Weinstock G."/>
            <person name="Elsik C.G."/>
            <person name="Reese J.T."/>
            <person name="Elhaik E."/>
            <person name="Landan G."/>
            <person name="Graur D."/>
            <person name="Arensburger P."/>
            <person name="Atkinson P."/>
            <person name="Beeman R.W."/>
            <person name="Beidler J."/>
            <person name="Brown S.J."/>
            <person name="Demuth J.P."/>
            <person name="Drury D.W."/>
            <person name="Du Y.Z."/>
            <person name="Fujiwara H."/>
            <person name="Lorenzen M."/>
            <person name="Maselli V."/>
            <person name="Osanai M."/>
            <person name="Park Y."/>
            <person name="Robertson H.M."/>
            <person name="Tu Z."/>
            <person name="Wang J.J."/>
            <person name="Wang S."/>
            <person name="Richards S."/>
            <person name="Song H."/>
            <person name="Zhang L."/>
            <person name="Sodergren E."/>
            <person name="Werner D."/>
            <person name="Stanke M."/>
            <person name="Morgenstern B."/>
            <person name="Solovyev V."/>
            <person name="Kosarev P."/>
            <person name="Brown G."/>
            <person name="Chen H.C."/>
            <person name="Ermolaeva O."/>
            <person name="Hlavina W."/>
            <person name="Kapustin Y."/>
            <person name="Kiryutin B."/>
            <person name="Kitts P."/>
            <person name="Maglott D."/>
            <person name="Pruitt K."/>
            <person name="Sapojnikov V."/>
            <person name="Souvorov A."/>
            <person name="Mackey A.J."/>
            <person name="Waterhouse R.M."/>
            <person name="Wyder S."/>
            <person name="Zdobnov E.M."/>
            <person name="Zdobnov E.M."/>
            <person name="Wyder S."/>
            <person name="Kriventseva E.V."/>
            <person name="Kadowaki T."/>
            <person name="Bork P."/>
            <person name="Aranda M."/>
            <person name="Bao R."/>
            <person name="Beermann A."/>
            <person name="Berns N."/>
            <person name="Bolognesi R."/>
            <person name="Bonneton F."/>
            <person name="Bopp D."/>
            <person name="Brown S.J."/>
            <person name="Bucher G."/>
            <person name="Butts T."/>
            <person name="Chaumot A."/>
            <person name="Denell R.E."/>
            <person name="Ferrier D.E."/>
            <person name="Friedrich M."/>
            <person name="Gordon C.M."/>
            <person name="Jindra M."/>
            <person name="Klingler M."/>
            <person name="Lan Q."/>
            <person name="Lattorff H.M."/>
            <person name="Laudet V."/>
            <person name="von Levetsow C."/>
            <person name="Liu Z."/>
            <person name="Lutz R."/>
            <person name="Lynch J.A."/>
            <person name="da Fonseca R.N."/>
            <person name="Posnien N."/>
            <person name="Reuter R."/>
            <person name="Roth S."/>
            <person name="Savard J."/>
            <person name="Schinko J.B."/>
            <person name="Schmitt C."/>
            <person name="Schoppmeier M."/>
            <person name="Schroder R."/>
            <person name="Shippy T.D."/>
            <person name="Simonnet F."/>
            <person name="Marques-Souza H."/>
            <person name="Tautz D."/>
            <person name="Tomoyasu Y."/>
            <person name="Trauner J."/>
            <person name="Van der Zee M."/>
            <person name="Vervoort M."/>
            <person name="Wittkopp N."/>
            <person name="Wimmer E.A."/>
            <person name="Yang X."/>
            <person name="Jones A.K."/>
            <person name="Sattelle D.B."/>
            <person name="Ebert P.R."/>
            <person name="Nelson D."/>
            <person name="Scott J.G."/>
            <person name="Beeman R.W."/>
            <person name="Muthukrishnan S."/>
            <person name="Kramer K.J."/>
            <person name="Arakane Y."/>
            <person name="Beeman R.W."/>
            <person name="Zhu Q."/>
            <person name="Hogenkamp D."/>
            <person name="Dixit R."/>
            <person name="Oppert B."/>
            <person name="Jiang H."/>
            <person name="Zou Z."/>
            <person name="Marshall J."/>
            <person name="Elpidina E."/>
            <person name="Vinokurov K."/>
            <person name="Oppert C."/>
            <person name="Zou Z."/>
            <person name="Evans J."/>
            <person name="Lu Z."/>
            <person name="Zhao P."/>
            <person name="Sumathipala N."/>
            <person name="Altincicek B."/>
            <person name="Vilcinskas A."/>
            <person name="Williams M."/>
            <person name="Hultmark D."/>
            <person name="Hetru C."/>
            <person name="Jiang H."/>
            <person name="Grimmelikhuijzen C.J."/>
            <person name="Hauser F."/>
            <person name="Cazzamali G."/>
            <person name="Williamson M."/>
            <person name="Park Y."/>
            <person name="Li B."/>
            <person name="Tanaka Y."/>
            <person name="Predel R."/>
            <person name="Neupert S."/>
            <person name="Schachtner J."/>
            <person name="Verleyen P."/>
            <person name="Raible F."/>
            <person name="Bork P."/>
            <person name="Friedrich M."/>
            <person name="Walden K.K."/>
            <person name="Robertson H.M."/>
            <person name="Angeli S."/>
            <person name="Foret S."/>
            <person name="Bucher G."/>
            <person name="Schuetz S."/>
            <person name="Maleszka R."/>
            <person name="Wimmer E.A."/>
            <person name="Beeman R.W."/>
            <person name="Lorenzen M."/>
            <person name="Tomoyasu Y."/>
            <person name="Miller S.C."/>
            <person name="Grossmann D."/>
            <person name="Bucher G."/>
        </authorList>
    </citation>
    <scope>NUCLEOTIDE SEQUENCE [LARGE SCALE GENOMIC DNA]</scope>
    <source>
        <strain evidence="1 2">Georgia GA2</strain>
    </source>
</reference>
<accession>A0A139WC89</accession>
<protein>
    <submittedName>
        <fullName evidence="1">Uncharacterized protein</fullName>
    </submittedName>
</protein>